<dbReference type="Gene3D" id="3.30.700.10">
    <property type="entry name" value="Glycoprotein, Type 4 Pilin"/>
    <property type="match status" value="1"/>
</dbReference>
<dbReference type="GO" id="GO:0015628">
    <property type="term" value="P:protein secretion by the type II secretion system"/>
    <property type="evidence" value="ECO:0007669"/>
    <property type="project" value="InterPro"/>
</dbReference>
<dbReference type="Proteomes" id="UP000177080">
    <property type="component" value="Unassembled WGS sequence"/>
</dbReference>
<evidence type="ECO:0000256" key="2">
    <source>
        <dbReference type="SAM" id="Phobius"/>
    </source>
</evidence>
<reference evidence="3 4" key="1">
    <citation type="journal article" date="2016" name="Nat. Commun.">
        <title>Thousands of microbial genomes shed light on interconnected biogeochemical processes in an aquifer system.</title>
        <authorList>
            <person name="Anantharaman K."/>
            <person name="Brown C.T."/>
            <person name="Hug L.A."/>
            <person name="Sharon I."/>
            <person name="Castelle C.J."/>
            <person name="Probst A.J."/>
            <person name="Thomas B.C."/>
            <person name="Singh A."/>
            <person name="Wilkins M.J."/>
            <person name="Karaoz U."/>
            <person name="Brodie E.L."/>
            <person name="Williams K.H."/>
            <person name="Hubbard S.S."/>
            <person name="Banfield J.F."/>
        </authorList>
    </citation>
    <scope>NUCLEOTIDE SEQUENCE [LARGE SCALE GENOMIC DNA]</scope>
</reference>
<dbReference type="PRINTS" id="PR00813">
    <property type="entry name" value="BCTERIALGSPG"/>
</dbReference>
<comment type="caution">
    <text evidence="3">The sequence shown here is derived from an EMBL/GenBank/DDBJ whole genome shotgun (WGS) entry which is preliminary data.</text>
</comment>
<sequence length="158" mass="16645">MFLIRGYSLIELIIVIALIAVLAAASMSFLGPGQQRYGRDARRQADLQSIASAVELYRTDNGTYPPGSSWASLTTILTGTGYLRNVPTDVTTGRQYAYTSYYFGGAGAGPTPCVAPNRCPGFALCAALERNTTPIPASYPVCGSCGGAVSCSFRVTNP</sequence>
<name>A0A1F4ZBV2_9BACT</name>
<dbReference type="Pfam" id="PF07963">
    <property type="entry name" value="N_methyl"/>
    <property type="match status" value="1"/>
</dbReference>
<feature type="transmembrane region" description="Helical" evidence="2">
    <location>
        <begin position="12"/>
        <end position="33"/>
    </location>
</feature>
<evidence type="ECO:0000313" key="3">
    <source>
        <dbReference type="EMBL" id="OGD03762.1"/>
    </source>
</evidence>
<dbReference type="InterPro" id="IPR012902">
    <property type="entry name" value="N_methyl_site"/>
</dbReference>
<evidence type="ECO:0000256" key="1">
    <source>
        <dbReference type="ARBA" id="ARBA00022481"/>
    </source>
</evidence>
<evidence type="ECO:0008006" key="5">
    <source>
        <dbReference type="Google" id="ProtNLM"/>
    </source>
</evidence>
<gene>
    <name evidence="3" type="ORF">A2989_03715</name>
</gene>
<protein>
    <recommendedName>
        <fullName evidence="5">Type II secretion system protein GspG C-terminal domain-containing protein</fullName>
    </recommendedName>
</protein>
<dbReference type="InterPro" id="IPR045584">
    <property type="entry name" value="Pilin-like"/>
</dbReference>
<accession>A0A1F4ZBV2</accession>
<dbReference type="PROSITE" id="PS00409">
    <property type="entry name" value="PROKAR_NTER_METHYL"/>
    <property type="match status" value="1"/>
</dbReference>
<keyword evidence="2" id="KW-0812">Transmembrane</keyword>
<keyword evidence="1" id="KW-0488">Methylation</keyword>
<dbReference type="SUPFAM" id="SSF54523">
    <property type="entry name" value="Pili subunits"/>
    <property type="match status" value="1"/>
</dbReference>
<dbReference type="GO" id="GO:0015627">
    <property type="term" value="C:type II protein secretion system complex"/>
    <property type="evidence" value="ECO:0007669"/>
    <property type="project" value="InterPro"/>
</dbReference>
<proteinExistence type="predicted"/>
<dbReference type="STRING" id="1797259.A2989_03715"/>
<organism evidence="3 4">
    <name type="scientific">Candidatus Amesbacteria bacterium RIFCSPLOWO2_01_FULL_48_25</name>
    <dbReference type="NCBI Taxonomy" id="1797259"/>
    <lineage>
        <taxon>Bacteria</taxon>
        <taxon>Candidatus Amesiibacteriota</taxon>
    </lineage>
</organism>
<keyword evidence="2" id="KW-1133">Transmembrane helix</keyword>
<dbReference type="NCBIfam" id="TIGR02532">
    <property type="entry name" value="IV_pilin_GFxxxE"/>
    <property type="match status" value="1"/>
</dbReference>
<dbReference type="InterPro" id="IPR000983">
    <property type="entry name" value="Bac_GSPG_pilin"/>
</dbReference>
<keyword evidence="2" id="KW-0472">Membrane</keyword>
<dbReference type="AlphaFoldDB" id="A0A1F4ZBV2"/>
<dbReference type="EMBL" id="MEXN01000005">
    <property type="protein sequence ID" value="OGD03762.1"/>
    <property type="molecule type" value="Genomic_DNA"/>
</dbReference>
<evidence type="ECO:0000313" key="4">
    <source>
        <dbReference type="Proteomes" id="UP000177080"/>
    </source>
</evidence>